<dbReference type="CDD" id="cd06530">
    <property type="entry name" value="S26_SPase_I"/>
    <property type="match status" value="2"/>
</dbReference>
<evidence type="ECO:0000256" key="2">
    <source>
        <dbReference type="ARBA" id="ARBA00009370"/>
    </source>
</evidence>
<feature type="domain" description="Peptidase S26" evidence="8">
    <location>
        <begin position="68"/>
        <end position="247"/>
    </location>
</feature>
<feature type="domain" description="Peptidase S26" evidence="8">
    <location>
        <begin position="388"/>
        <end position="427"/>
    </location>
</feature>
<comment type="subcellular location">
    <subcellularLocation>
        <location evidence="7">Membrane</location>
        <topology evidence="7">Single-pass type II membrane protein</topology>
    </subcellularLocation>
</comment>
<sequence>MNLKELYHNRWVRFGFWALLYLLWVIWLGNYWWLFGLVVIFDHHITCKVKWLFWKKEYKEGEKRNVILDWVDAIIFAVVVVTFINIFFFQAFKIPSSSMESSLLTGDHLFVSKLSYGPRVPQTPLTVPFTHNVLPGGGESYSTLIQNGYRRLKGFGHVKRGDYVVFGFPNGDTVLAKAPADDYYMQCRISGRANAIRNYGPVKVRPMDKKDHYVKRCVAVAGDTLQIINGRVHINGQPQEVWEGVQSSYTVITDGQRINSKNLERLGMNTGELWYNPEMPGYPAMPLTASMLETVKGFANVVSVEENIDVFPPDYPDSYLTIFPFAENFRWTRDNYGPLWIPSKGATVSLDLDNLPLYERIIRDYEHNDLKVGEDGSILINGQAVTSYTFAQDYYFMMGDNRHNSLDSRYWGFVPEDHIVGKPAVIWFSVDRNRSFPANIRWNRLFKFV</sequence>
<feature type="active site" evidence="6">
    <location>
        <position position="98"/>
    </location>
</feature>
<dbReference type="InterPro" id="IPR036286">
    <property type="entry name" value="LexA/Signal_pep-like_sf"/>
</dbReference>
<feature type="transmembrane region" description="Helical" evidence="7">
    <location>
        <begin position="12"/>
        <end position="28"/>
    </location>
</feature>
<dbReference type="InterPro" id="IPR019533">
    <property type="entry name" value="Peptidase_S26"/>
</dbReference>
<evidence type="ECO:0000256" key="7">
    <source>
        <dbReference type="RuleBase" id="RU362042"/>
    </source>
</evidence>
<dbReference type="PANTHER" id="PTHR43390">
    <property type="entry name" value="SIGNAL PEPTIDASE I"/>
    <property type="match status" value="1"/>
</dbReference>
<name>A0A9D9ES08_9BACT</name>
<dbReference type="PANTHER" id="PTHR43390:SF1">
    <property type="entry name" value="CHLOROPLAST PROCESSING PEPTIDASE"/>
    <property type="match status" value="1"/>
</dbReference>
<feature type="transmembrane region" description="Helical" evidence="7">
    <location>
        <begin position="66"/>
        <end position="89"/>
    </location>
</feature>
<keyword evidence="7" id="KW-0645">Protease</keyword>
<gene>
    <name evidence="9" type="primary">lepB</name>
    <name evidence="9" type="ORF">IAC06_06740</name>
</gene>
<dbReference type="GO" id="GO:0006465">
    <property type="term" value="P:signal peptide processing"/>
    <property type="evidence" value="ECO:0007669"/>
    <property type="project" value="InterPro"/>
</dbReference>
<keyword evidence="7" id="KW-1133">Transmembrane helix</keyword>
<keyword evidence="7" id="KW-0472">Membrane</keyword>
<evidence type="ECO:0000256" key="4">
    <source>
        <dbReference type="ARBA" id="ARBA00019232"/>
    </source>
</evidence>
<dbReference type="Pfam" id="PF10502">
    <property type="entry name" value="Peptidase_S26"/>
    <property type="match status" value="2"/>
</dbReference>
<protein>
    <recommendedName>
        <fullName evidence="4 7">Signal peptidase I</fullName>
        <ecNumber evidence="3 7">3.4.21.89</ecNumber>
    </recommendedName>
</protein>
<dbReference type="NCBIfam" id="TIGR02227">
    <property type="entry name" value="sigpep_I_bact"/>
    <property type="match status" value="2"/>
</dbReference>
<evidence type="ECO:0000256" key="6">
    <source>
        <dbReference type="PIRSR" id="PIRSR600223-1"/>
    </source>
</evidence>
<dbReference type="SUPFAM" id="SSF51306">
    <property type="entry name" value="LexA/Signal peptidase"/>
    <property type="match status" value="1"/>
</dbReference>
<proteinExistence type="inferred from homology"/>
<dbReference type="Gene3D" id="2.10.109.10">
    <property type="entry name" value="Umud Fragment, subunit A"/>
    <property type="match status" value="2"/>
</dbReference>
<dbReference type="InterPro" id="IPR019758">
    <property type="entry name" value="Pept_S26A_signal_pept_1_CS"/>
</dbReference>
<evidence type="ECO:0000313" key="10">
    <source>
        <dbReference type="Proteomes" id="UP000823661"/>
    </source>
</evidence>
<comment type="catalytic activity">
    <reaction evidence="1 7">
        <text>Cleavage of hydrophobic, N-terminal signal or leader sequences from secreted and periplasmic proteins.</text>
        <dbReference type="EC" id="3.4.21.89"/>
    </reaction>
</comment>
<dbReference type="InterPro" id="IPR000223">
    <property type="entry name" value="Pept_S26A_signal_pept_1"/>
</dbReference>
<dbReference type="Proteomes" id="UP000823661">
    <property type="component" value="Unassembled WGS sequence"/>
</dbReference>
<dbReference type="GO" id="GO:0016020">
    <property type="term" value="C:membrane"/>
    <property type="evidence" value="ECO:0007669"/>
    <property type="project" value="UniProtKB-SubCell"/>
</dbReference>
<feature type="active site" evidence="6">
    <location>
        <position position="215"/>
    </location>
</feature>
<dbReference type="PROSITE" id="PS00761">
    <property type="entry name" value="SPASE_I_3"/>
    <property type="match status" value="1"/>
</dbReference>
<dbReference type="AlphaFoldDB" id="A0A9D9ES08"/>
<organism evidence="9 10">
    <name type="scientific">Candidatus Cryptobacteroides intestinavium</name>
    <dbReference type="NCBI Taxonomy" id="2840766"/>
    <lineage>
        <taxon>Bacteria</taxon>
        <taxon>Pseudomonadati</taxon>
        <taxon>Bacteroidota</taxon>
        <taxon>Bacteroidia</taxon>
        <taxon>Bacteroidales</taxon>
        <taxon>Candidatus Cryptobacteroides</taxon>
    </lineage>
</organism>
<keyword evidence="5 7" id="KW-0378">Hydrolase</keyword>
<keyword evidence="7" id="KW-0812">Transmembrane</keyword>
<dbReference type="PRINTS" id="PR00727">
    <property type="entry name" value="LEADERPTASE"/>
</dbReference>
<comment type="caution">
    <text evidence="9">The sequence shown here is derived from an EMBL/GenBank/DDBJ whole genome shotgun (WGS) entry which is preliminary data.</text>
</comment>
<comment type="caution">
    <text evidence="7">Lacks conserved residue(s) required for the propagation of feature annotation.</text>
</comment>
<feature type="transmembrane region" description="Helical" evidence="7">
    <location>
        <begin position="34"/>
        <end position="54"/>
    </location>
</feature>
<evidence type="ECO:0000256" key="5">
    <source>
        <dbReference type="ARBA" id="ARBA00022801"/>
    </source>
</evidence>
<reference evidence="9" key="2">
    <citation type="journal article" date="2021" name="PeerJ">
        <title>Extensive microbial diversity within the chicken gut microbiome revealed by metagenomics and culture.</title>
        <authorList>
            <person name="Gilroy R."/>
            <person name="Ravi A."/>
            <person name="Getino M."/>
            <person name="Pursley I."/>
            <person name="Horton D.L."/>
            <person name="Alikhan N.F."/>
            <person name="Baker D."/>
            <person name="Gharbi K."/>
            <person name="Hall N."/>
            <person name="Watson M."/>
            <person name="Adriaenssens E.M."/>
            <person name="Foster-Nyarko E."/>
            <person name="Jarju S."/>
            <person name="Secka A."/>
            <person name="Antonio M."/>
            <person name="Oren A."/>
            <person name="Chaudhuri R.R."/>
            <person name="La Ragione R."/>
            <person name="Hildebrand F."/>
            <person name="Pallen M.J."/>
        </authorList>
    </citation>
    <scope>NUCLEOTIDE SEQUENCE</scope>
    <source>
        <strain evidence="9">B1-20833</strain>
    </source>
</reference>
<dbReference type="EC" id="3.4.21.89" evidence="3 7"/>
<comment type="similarity">
    <text evidence="2 7">Belongs to the peptidase S26 family.</text>
</comment>
<evidence type="ECO:0000256" key="1">
    <source>
        <dbReference type="ARBA" id="ARBA00000677"/>
    </source>
</evidence>
<evidence type="ECO:0000313" key="9">
    <source>
        <dbReference type="EMBL" id="MBO8452563.1"/>
    </source>
</evidence>
<evidence type="ECO:0000256" key="3">
    <source>
        <dbReference type="ARBA" id="ARBA00013208"/>
    </source>
</evidence>
<dbReference type="GO" id="GO:0009003">
    <property type="term" value="F:signal peptidase activity"/>
    <property type="evidence" value="ECO:0007669"/>
    <property type="project" value="UniProtKB-EC"/>
</dbReference>
<evidence type="ECO:0000259" key="8">
    <source>
        <dbReference type="Pfam" id="PF10502"/>
    </source>
</evidence>
<dbReference type="EMBL" id="JADIMI010000066">
    <property type="protein sequence ID" value="MBO8452563.1"/>
    <property type="molecule type" value="Genomic_DNA"/>
</dbReference>
<accession>A0A9D9ES08</accession>
<dbReference type="GO" id="GO:0004252">
    <property type="term" value="F:serine-type endopeptidase activity"/>
    <property type="evidence" value="ECO:0007669"/>
    <property type="project" value="InterPro"/>
</dbReference>
<reference evidence="9" key="1">
    <citation type="submission" date="2020-10" db="EMBL/GenBank/DDBJ databases">
        <authorList>
            <person name="Gilroy R."/>
        </authorList>
    </citation>
    <scope>NUCLEOTIDE SEQUENCE</scope>
    <source>
        <strain evidence="9">B1-20833</strain>
    </source>
</reference>